<keyword evidence="5 15" id="KW-0812">Transmembrane</keyword>
<dbReference type="GO" id="GO:0005524">
    <property type="term" value="F:ATP binding"/>
    <property type="evidence" value="ECO:0007669"/>
    <property type="project" value="InterPro"/>
</dbReference>
<dbReference type="PANTHER" id="PTHR11920:SF493">
    <property type="entry name" value="RECEPTOR-TYPE GUANYLATE CYCLASE GCY-22"/>
    <property type="match status" value="1"/>
</dbReference>
<dbReference type="Gene3D" id="1.10.510.10">
    <property type="entry name" value="Transferase(Phosphotransferase) domain 1"/>
    <property type="match status" value="1"/>
</dbReference>
<dbReference type="Pfam" id="PF07714">
    <property type="entry name" value="PK_Tyr_Ser-Thr"/>
    <property type="match status" value="1"/>
</dbReference>
<dbReference type="SMART" id="SM00044">
    <property type="entry name" value="CYCc"/>
    <property type="match status" value="1"/>
</dbReference>
<protein>
    <recommendedName>
        <fullName evidence="3">guanylate cyclase</fullName>
        <ecNumber evidence="3">4.6.1.2</ecNumber>
    </recommendedName>
</protein>
<dbReference type="PRINTS" id="PR00255">
    <property type="entry name" value="NATPEPTIDER"/>
</dbReference>
<evidence type="ECO:0000256" key="5">
    <source>
        <dbReference type="ARBA" id="ARBA00022692"/>
    </source>
</evidence>
<dbReference type="Pfam" id="PF01094">
    <property type="entry name" value="ANF_receptor"/>
    <property type="match status" value="1"/>
</dbReference>
<evidence type="ECO:0000256" key="15">
    <source>
        <dbReference type="SAM" id="Phobius"/>
    </source>
</evidence>
<keyword evidence="7" id="KW-0547">Nucleotide-binding</keyword>
<evidence type="ECO:0000256" key="6">
    <source>
        <dbReference type="ARBA" id="ARBA00022729"/>
    </source>
</evidence>
<dbReference type="InterPro" id="IPR011645">
    <property type="entry name" value="HNOB_dom_associated"/>
</dbReference>
<dbReference type="AlphaFoldDB" id="A0AAV5UFP1"/>
<dbReference type="Gene3D" id="6.10.250.780">
    <property type="match status" value="1"/>
</dbReference>
<evidence type="ECO:0000256" key="8">
    <source>
        <dbReference type="ARBA" id="ARBA00022989"/>
    </source>
</evidence>
<gene>
    <name evidence="18" type="ORF">PENTCL1PPCAC_27362</name>
</gene>
<feature type="transmembrane region" description="Helical" evidence="15">
    <location>
        <begin position="453"/>
        <end position="478"/>
    </location>
</feature>
<evidence type="ECO:0000313" key="18">
    <source>
        <dbReference type="EMBL" id="GMT05188.1"/>
    </source>
</evidence>
<keyword evidence="10 15" id="KW-0472">Membrane</keyword>
<dbReference type="InterPro" id="IPR001828">
    <property type="entry name" value="ANF_lig-bd_rcpt"/>
</dbReference>
<accession>A0AAV5UFP1</accession>
<evidence type="ECO:0000259" key="17">
    <source>
        <dbReference type="PROSITE" id="PS50125"/>
    </source>
</evidence>
<dbReference type="InterPro" id="IPR050401">
    <property type="entry name" value="Cyclic_nucleotide_synthase"/>
</dbReference>
<dbReference type="GO" id="GO:0004016">
    <property type="term" value="F:adenylate cyclase activity"/>
    <property type="evidence" value="ECO:0007669"/>
    <property type="project" value="TreeGrafter"/>
</dbReference>
<dbReference type="CDD" id="cd06352">
    <property type="entry name" value="PBP1_NPR_GC-like"/>
    <property type="match status" value="1"/>
</dbReference>
<dbReference type="GO" id="GO:0001653">
    <property type="term" value="F:peptide receptor activity"/>
    <property type="evidence" value="ECO:0007669"/>
    <property type="project" value="TreeGrafter"/>
</dbReference>
<keyword evidence="4" id="KW-1003">Cell membrane</keyword>
<dbReference type="InterPro" id="IPR000719">
    <property type="entry name" value="Prot_kinase_dom"/>
</dbReference>
<keyword evidence="9" id="KW-0342">GTP-binding</keyword>
<dbReference type="InterPro" id="IPR011009">
    <property type="entry name" value="Kinase-like_dom_sf"/>
</dbReference>
<dbReference type="GO" id="GO:0004383">
    <property type="term" value="F:guanylate cyclase activity"/>
    <property type="evidence" value="ECO:0007669"/>
    <property type="project" value="UniProtKB-EC"/>
</dbReference>
<dbReference type="GO" id="GO:0007168">
    <property type="term" value="P:receptor guanylyl cyclase signaling pathway"/>
    <property type="evidence" value="ECO:0007669"/>
    <property type="project" value="TreeGrafter"/>
</dbReference>
<dbReference type="InterPro" id="IPR001170">
    <property type="entry name" value="ANPR/GUC"/>
</dbReference>
<evidence type="ECO:0000256" key="10">
    <source>
        <dbReference type="ARBA" id="ARBA00023136"/>
    </source>
</evidence>
<dbReference type="SUPFAM" id="SSF55073">
    <property type="entry name" value="Nucleotide cyclase"/>
    <property type="match status" value="1"/>
</dbReference>
<dbReference type="InterPro" id="IPR029787">
    <property type="entry name" value="Nucleotide_cyclase"/>
</dbReference>
<evidence type="ECO:0000313" key="19">
    <source>
        <dbReference type="Proteomes" id="UP001432027"/>
    </source>
</evidence>
<dbReference type="GO" id="GO:0035556">
    <property type="term" value="P:intracellular signal transduction"/>
    <property type="evidence" value="ECO:0007669"/>
    <property type="project" value="InterPro"/>
</dbReference>
<dbReference type="FunFam" id="1.10.510.10:FF:000990">
    <property type="entry name" value="Guanylate cyclase"/>
    <property type="match status" value="1"/>
</dbReference>
<name>A0AAV5UFP1_9BILA</name>
<evidence type="ECO:0000256" key="7">
    <source>
        <dbReference type="ARBA" id="ARBA00022741"/>
    </source>
</evidence>
<keyword evidence="6" id="KW-0732">Signal</keyword>
<evidence type="ECO:0000256" key="1">
    <source>
        <dbReference type="ARBA" id="ARBA00001436"/>
    </source>
</evidence>
<dbReference type="FunFam" id="3.30.70.1230:FF:000030">
    <property type="entry name" value="Si:ch211-215j19.12"/>
    <property type="match status" value="1"/>
</dbReference>
<proteinExistence type="predicted"/>
<dbReference type="PROSITE" id="PS50125">
    <property type="entry name" value="GUANYLATE_CYCLASE_2"/>
    <property type="match status" value="1"/>
</dbReference>
<dbReference type="GO" id="GO:0004672">
    <property type="term" value="F:protein kinase activity"/>
    <property type="evidence" value="ECO:0007669"/>
    <property type="project" value="InterPro"/>
</dbReference>
<keyword evidence="11" id="KW-0675">Receptor</keyword>
<dbReference type="SUPFAM" id="SSF56112">
    <property type="entry name" value="Protein kinase-like (PK-like)"/>
    <property type="match status" value="1"/>
</dbReference>
<dbReference type="InterPro" id="IPR001245">
    <property type="entry name" value="Ser-Thr/Tyr_kinase_cat_dom"/>
</dbReference>
<evidence type="ECO:0000256" key="3">
    <source>
        <dbReference type="ARBA" id="ARBA00012202"/>
    </source>
</evidence>
<keyword evidence="8 15" id="KW-1133">Transmembrane helix</keyword>
<feature type="domain" description="Guanylate cyclase" evidence="17">
    <location>
        <begin position="853"/>
        <end position="982"/>
    </location>
</feature>
<dbReference type="Gene3D" id="3.40.50.2300">
    <property type="match status" value="2"/>
</dbReference>
<dbReference type="Proteomes" id="UP001432027">
    <property type="component" value="Unassembled WGS sequence"/>
</dbReference>
<organism evidence="18 19">
    <name type="scientific">Pristionchus entomophagus</name>
    <dbReference type="NCBI Taxonomy" id="358040"/>
    <lineage>
        <taxon>Eukaryota</taxon>
        <taxon>Metazoa</taxon>
        <taxon>Ecdysozoa</taxon>
        <taxon>Nematoda</taxon>
        <taxon>Chromadorea</taxon>
        <taxon>Rhabditida</taxon>
        <taxon>Rhabditina</taxon>
        <taxon>Diplogasteromorpha</taxon>
        <taxon>Diplogasteroidea</taxon>
        <taxon>Neodiplogasteridae</taxon>
        <taxon>Pristionchus</taxon>
    </lineage>
</organism>
<comment type="subcellular location">
    <subcellularLocation>
        <location evidence="2">Cell membrane</location>
        <topology evidence="2">Single-pass type I membrane protein</topology>
    </subcellularLocation>
</comment>
<evidence type="ECO:0000256" key="12">
    <source>
        <dbReference type="ARBA" id="ARBA00023180"/>
    </source>
</evidence>
<sequence length="982" mass="110334">MTVGMLFALNDTTLTLFVGYKKHAAAAMVAWNRIQSEGVMTDIDDINFIWAYDDCVDASSVSSIIDLHTKKGAEVVLGPACSSPAIFDGAVASNYDLPIIVWGPPYDSSLDSNLNYPTVLSTSMSADPRAITITTLLRMFNFSDVSFIYTTERNPLVGRCLNIFNTLTLYLTTMPDITINYNRRVTNTTVDNFQRRLKEASAVSRVILLCSENPTSRRNILLAAHDNGYDTNDYTFIFIEEQSTAFKTFSTSGIFDVWANSTDLNDPRNFDALSTARKMLVLDIAPYNDTASFLQKVRDAFTQPPFNCSDCTDIETSVSRVTNFHDAFLLFAYARNRTVQANSTLAAKMSGRALMSHSQGNFTGQSGLVRINVNGTRDPSFVLYSLNANDVSQAMIRFDVKMSSDGRTRTAVGTSFFFSNSQLWIARGGIRPLNYPRCGFGGDECPLSFKDQYLAVIAAGVVFFLILCVFIGVMICVIRSRQRREALRDRIWQISFSALIKPSQKSRTGSKFSLSSSVTTSTRMTLDSKKETELHAFFFLNNEAVAARKHQTRHFLRRKETIEIRTLHSLDHDNLNKFVGICTDGPQFMTISRFCSRGSLRDVIEKGKLQMDWFFKFSIIRDISEGLHYLHHSPLGAHGWLSSGTCLVDDRWQLKISYHGCRFIKETEMKSNKDLLWTAPELIRNGDSLGNLAGDIYSFAIICSEIVTRRSTWNVEENHVDTEELIYKLKRGGSKTVRPDLDAEDGNEVNSSTLLLIKDCWAEEPDQRPNSDQIRTLLKSINQGRSANLMDHVFNVLDQYASNLEEEVESRMKELVEEKKKSDLLLYRMLPKQVAERLKFGQAVEPENFECLTIFFSDVVSFTTLASRSTPIQVVNLLNDLYSTFDAIIDEHDVYKVETIGDGYLCVSGLPHRNGNEHAKEVAQMSFSLLTAIRVFKIPHLPAEKIQIRIGMHTGPSVAGVVGITMPRYCLFGDAVNTAARI</sequence>
<dbReference type="Pfam" id="PF07701">
    <property type="entry name" value="HNOBA"/>
    <property type="match status" value="1"/>
</dbReference>
<dbReference type="CDD" id="cd07302">
    <property type="entry name" value="CHD"/>
    <property type="match status" value="1"/>
</dbReference>
<feature type="domain" description="Protein kinase" evidence="16">
    <location>
        <begin position="485"/>
        <end position="795"/>
    </location>
</feature>
<evidence type="ECO:0000256" key="11">
    <source>
        <dbReference type="ARBA" id="ARBA00023170"/>
    </source>
</evidence>
<evidence type="ECO:0000256" key="9">
    <source>
        <dbReference type="ARBA" id="ARBA00023134"/>
    </source>
</evidence>
<evidence type="ECO:0000259" key="16">
    <source>
        <dbReference type="PROSITE" id="PS50011"/>
    </source>
</evidence>
<dbReference type="Pfam" id="PF00211">
    <property type="entry name" value="Guanylate_cyc"/>
    <property type="match status" value="1"/>
</dbReference>
<comment type="caution">
    <text evidence="18">The sequence shown here is derived from an EMBL/GenBank/DDBJ whole genome shotgun (WGS) entry which is preliminary data.</text>
</comment>
<keyword evidence="13" id="KW-0456">Lyase</keyword>
<dbReference type="PROSITE" id="PS50011">
    <property type="entry name" value="PROTEIN_KINASE_DOM"/>
    <property type="match status" value="1"/>
</dbReference>
<dbReference type="SUPFAM" id="SSF53822">
    <property type="entry name" value="Periplasmic binding protein-like I"/>
    <property type="match status" value="1"/>
</dbReference>
<evidence type="ECO:0000256" key="13">
    <source>
        <dbReference type="ARBA" id="ARBA00023239"/>
    </source>
</evidence>
<dbReference type="EC" id="4.6.1.2" evidence="3"/>
<dbReference type="GO" id="GO:0005886">
    <property type="term" value="C:plasma membrane"/>
    <property type="evidence" value="ECO:0007669"/>
    <property type="project" value="UniProtKB-SubCell"/>
</dbReference>
<dbReference type="InterPro" id="IPR028082">
    <property type="entry name" value="Peripla_BP_I"/>
</dbReference>
<dbReference type="InterPro" id="IPR001054">
    <property type="entry name" value="A/G_cyclase"/>
</dbReference>
<dbReference type="EMBL" id="BTSX01000006">
    <property type="protein sequence ID" value="GMT05188.1"/>
    <property type="molecule type" value="Genomic_DNA"/>
</dbReference>
<evidence type="ECO:0000256" key="14">
    <source>
        <dbReference type="ARBA" id="ARBA00023293"/>
    </source>
</evidence>
<evidence type="ECO:0000256" key="2">
    <source>
        <dbReference type="ARBA" id="ARBA00004251"/>
    </source>
</evidence>
<keyword evidence="14" id="KW-0141">cGMP biosynthesis</keyword>
<keyword evidence="19" id="KW-1185">Reference proteome</keyword>
<dbReference type="PANTHER" id="PTHR11920">
    <property type="entry name" value="GUANYLYL CYCLASE"/>
    <property type="match status" value="1"/>
</dbReference>
<evidence type="ECO:0000256" key="4">
    <source>
        <dbReference type="ARBA" id="ARBA00022475"/>
    </source>
</evidence>
<dbReference type="FunFam" id="3.40.50.2300:FF:000678">
    <property type="entry name" value="Guanylate cyclase"/>
    <property type="match status" value="1"/>
</dbReference>
<reference evidence="18" key="1">
    <citation type="submission" date="2023-10" db="EMBL/GenBank/DDBJ databases">
        <title>Genome assembly of Pristionchus species.</title>
        <authorList>
            <person name="Yoshida K."/>
            <person name="Sommer R.J."/>
        </authorList>
    </citation>
    <scope>NUCLEOTIDE SEQUENCE</scope>
    <source>
        <strain evidence="18">RS0144</strain>
    </source>
</reference>
<dbReference type="GO" id="GO:0005525">
    <property type="term" value="F:GTP binding"/>
    <property type="evidence" value="ECO:0007669"/>
    <property type="project" value="UniProtKB-KW"/>
</dbReference>
<dbReference type="Gene3D" id="3.30.70.1230">
    <property type="entry name" value="Nucleotide cyclase"/>
    <property type="match status" value="1"/>
</dbReference>
<keyword evidence="12" id="KW-0325">Glycoprotein</keyword>
<comment type="catalytic activity">
    <reaction evidence="1">
        <text>GTP = 3',5'-cyclic GMP + diphosphate</text>
        <dbReference type="Rhea" id="RHEA:13665"/>
        <dbReference type="ChEBI" id="CHEBI:33019"/>
        <dbReference type="ChEBI" id="CHEBI:37565"/>
        <dbReference type="ChEBI" id="CHEBI:57746"/>
        <dbReference type="EC" id="4.6.1.2"/>
    </reaction>
</comment>